<evidence type="ECO:0000313" key="3">
    <source>
        <dbReference type="Proteomes" id="UP000002892"/>
    </source>
</evidence>
<feature type="domain" description="Polymerase/histidinol phosphatase N-terminal" evidence="1">
    <location>
        <begin position="7"/>
        <end position="81"/>
    </location>
</feature>
<dbReference type="NCBIfam" id="NF006702">
    <property type="entry name" value="PRK09248.1"/>
    <property type="match status" value="1"/>
</dbReference>
<dbReference type="SMART" id="SM00481">
    <property type="entry name" value="POLIIIAc"/>
    <property type="match status" value="1"/>
</dbReference>
<name>I4D7U6_DESAJ</name>
<dbReference type="Pfam" id="PF02811">
    <property type="entry name" value="PHP"/>
    <property type="match status" value="1"/>
</dbReference>
<dbReference type="AlphaFoldDB" id="I4D7U6"/>
<keyword evidence="2" id="KW-0378">Hydrolase</keyword>
<dbReference type="SUPFAM" id="SSF89550">
    <property type="entry name" value="PHP domain-like"/>
    <property type="match status" value="1"/>
</dbReference>
<dbReference type="HOGENOM" id="CLU_061999_0_1_9"/>
<accession>I4D7U6</accession>
<dbReference type="InterPro" id="IPR016195">
    <property type="entry name" value="Pol/histidinol_Pase-like"/>
</dbReference>
<dbReference type="Gene3D" id="3.20.20.140">
    <property type="entry name" value="Metal-dependent hydrolases"/>
    <property type="match status" value="1"/>
</dbReference>
<organism evidence="2 3">
    <name type="scientific">Desulfosporosinus acidiphilus (strain DSM 22704 / JCM 16185 / SJ4)</name>
    <dbReference type="NCBI Taxonomy" id="646529"/>
    <lineage>
        <taxon>Bacteria</taxon>
        <taxon>Bacillati</taxon>
        <taxon>Bacillota</taxon>
        <taxon>Clostridia</taxon>
        <taxon>Eubacteriales</taxon>
        <taxon>Desulfitobacteriaceae</taxon>
        <taxon>Desulfosporosinus</taxon>
    </lineage>
</organism>
<dbReference type="GO" id="GO:0008270">
    <property type="term" value="F:zinc ion binding"/>
    <property type="evidence" value="ECO:0007669"/>
    <property type="project" value="TreeGrafter"/>
</dbReference>
<dbReference type="InterPro" id="IPR050243">
    <property type="entry name" value="PHP_phosphatase"/>
</dbReference>
<dbReference type="eggNOG" id="COG1387">
    <property type="taxonomic scope" value="Bacteria"/>
</dbReference>
<gene>
    <name evidence="2" type="ordered locus">Desaci_2960</name>
</gene>
<dbReference type="InterPro" id="IPR004013">
    <property type="entry name" value="PHP_dom"/>
</dbReference>
<dbReference type="GO" id="GO:0042578">
    <property type="term" value="F:phosphoric ester hydrolase activity"/>
    <property type="evidence" value="ECO:0007669"/>
    <property type="project" value="TreeGrafter"/>
</dbReference>
<keyword evidence="3" id="KW-1185">Reference proteome</keyword>
<dbReference type="EMBL" id="CP003639">
    <property type="protein sequence ID" value="AFM41870.1"/>
    <property type="molecule type" value="Genomic_DNA"/>
</dbReference>
<dbReference type="GO" id="GO:0005829">
    <property type="term" value="C:cytosol"/>
    <property type="evidence" value="ECO:0007669"/>
    <property type="project" value="TreeGrafter"/>
</dbReference>
<proteinExistence type="predicted"/>
<reference evidence="2 3" key="1">
    <citation type="journal article" date="2012" name="J. Bacteriol.">
        <title>Complete genome sequences of Desulfosporosinus orientis DSM765T, Desulfosporosinus youngiae DSM17734T, Desulfosporosinus meridiei DSM13257T, and Desulfosporosinus acidiphilus DSM22704T.</title>
        <authorList>
            <person name="Pester M."/>
            <person name="Brambilla E."/>
            <person name="Alazard D."/>
            <person name="Rattei T."/>
            <person name="Weinmaier T."/>
            <person name="Han J."/>
            <person name="Lucas S."/>
            <person name="Lapidus A."/>
            <person name="Cheng J.F."/>
            <person name="Goodwin L."/>
            <person name="Pitluck S."/>
            <person name="Peters L."/>
            <person name="Ovchinnikova G."/>
            <person name="Teshima H."/>
            <person name="Detter J.C."/>
            <person name="Han C.S."/>
            <person name="Tapia R."/>
            <person name="Land M.L."/>
            <person name="Hauser L."/>
            <person name="Kyrpides N.C."/>
            <person name="Ivanova N.N."/>
            <person name="Pagani I."/>
            <person name="Huntmann M."/>
            <person name="Wei C.L."/>
            <person name="Davenport K.W."/>
            <person name="Daligault H."/>
            <person name="Chain P.S."/>
            <person name="Chen A."/>
            <person name="Mavromatis K."/>
            <person name="Markowitz V."/>
            <person name="Szeto E."/>
            <person name="Mikhailova N."/>
            <person name="Pati A."/>
            <person name="Wagner M."/>
            <person name="Woyke T."/>
            <person name="Ollivier B."/>
            <person name="Klenk H.P."/>
            <person name="Spring S."/>
            <person name="Loy A."/>
        </authorList>
    </citation>
    <scope>NUCLEOTIDE SEQUENCE [LARGE SCALE GENOMIC DNA]</scope>
    <source>
        <strain evidence="3">DSM 22704 / JCM 16185 / SJ4</strain>
    </source>
</reference>
<dbReference type="PANTHER" id="PTHR36928:SF1">
    <property type="entry name" value="PHOSPHATASE YCDX-RELATED"/>
    <property type="match status" value="1"/>
</dbReference>
<dbReference type="KEGG" id="dai:Desaci_2960"/>
<dbReference type="STRING" id="646529.Desaci_2960"/>
<dbReference type="CDD" id="cd07437">
    <property type="entry name" value="PHP_HisPPase_Ycdx_like"/>
    <property type="match status" value="1"/>
</dbReference>
<sequence>MNITILVDLHTHTITSGHAYSTISENALAASRKGLQLLGMTDHGPSMLGAPSLYHFGNLSILPEELYGVRLLPGIEANIISHEGELDLPVNYLVRMKLVLAGLHVQCYPGGTIEQNTQAYINAMKNPFTDMMVHPGRPEFELDLEKVAYMAAQLNVPVEINNSSLASGKKETQENCHRFAGYMAKYKGPVILGSDAHFWDRVGVLDRSLHLAQEVGIKEEQIFNTSPERVLAYLEERRQKRFTAKQ</sequence>
<protein>
    <submittedName>
        <fullName evidence="2">PHP family phosphohydrolase, histidinol phosphatase</fullName>
    </submittedName>
</protein>
<evidence type="ECO:0000259" key="1">
    <source>
        <dbReference type="SMART" id="SM00481"/>
    </source>
</evidence>
<dbReference type="PANTHER" id="PTHR36928">
    <property type="entry name" value="PHOSPHATASE YCDX-RELATED"/>
    <property type="match status" value="1"/>
</dbReference>
<dbReference type="InterPro" id="IPR003141">
    <property type="entry name" value="Pol/His_phosphatase_N"/>
</dbReference>
<evidence type="ECO:0000313" key="2">
    <source>
        <dbReference type="EMBL" id="AFM41870.1"/>
    </source>
</evidence>
<dbReference type="Proteomes" id="UP000002892">
    <property type="component" value="Chromosome"/>
</dbReference>